<evidence type="ECO:0000313" key="2">
    <source>
        <dbReference type="EMBL" id="TWT95216.1"/>
    </source>
</evidence>
<gene>
    <name evidence="2" type="ORF">Pla108_33590</name>
</gene>
<evidence type="ECO:0008006" key="4">
    <source>
        <dbReference type="Google" id="ProtNLM"/>
    </source>
</evidence>
<keyword evidence="3" id="KW-1185">Reference proteome</keyword>
<dbReference type="AlphaFoldDB" id="A0A5C6A703"/>
<keyword evidence="1" id="KW-0732">Signal</keyword>
<dbReference type="InterPro" id="IPR017504">
    <property type="entry name" value="CHP03067_Planctomycetes"/>
</dbReference>
<sequence length="142" mass="15215" precursor="true">MKISVALGLGMCLFFGANPAVGDESLQGTWTLVQGEVNGEPLTETQLQEGKLVIDGDHYEVSLPDQELMTGVQVLDEASGVKTIDITGDNGAGKGQTCLGLYELDGDEFRVAFAPPGKDRPSEMTTPPGSGHWLHVWKRDVE</sequence>
<dbReference type="Proteomes" id="UP000317421">
    <property type="component" value="Unassembled WGS sequence"/>
</dbReference>
<dbReference type="NCBIfam" id="TIGR03067">
    <property type="entry name" value="Planc_TIGR03067"/>
    <property type="match status" value="1"/>
</dbReference>
<reference evidence="2 3" key="1">
    <citation type="submission" date="2019-02" db="EMBL/GenBank/DDBJ databases">
        <title>Deep-cultivation of Planctomycetes and their phenomic and genomic characterization uncovers novel biology.</title>
        <authorList>
            <person name="Wiegand S."/>
            <person name="Jogler M."/>
            <person name="Boedeker C."/>
            <person name="Pinto D."/>
            <person name="Vollmers J."/>
            <person name="Rivas-Marin E."/>
            <person name="Kohn T."/>
            <person name="Peeters S.H."/>
            <person name="Heuer A."/>
            <person name="Rast P."/>
            <person name="Oberbeckmann S."/>
            <person name="Bunk B."/>
            <person name="Jeske O."/>
            <person name="Meyerdierks A."/>
            <person name="Storesund J.E."/>
            <person name="Kallscheuer N."/>
            <person name="Luecker S."/>
            <person name="Lage O.M."/>
            <person name="Pohl T."/>
            <person name="Merkel B.J."/>
            <person name="Hornburger P."/>
            <person name="Mueller R.-W."/>
            <person name="Bruemmer F."/>
            <person name="Labrenz M."/>
            <person name="Spormann A.M."/>
            <person name="Op Den Camp H."/>
            <person name="Overmann J."/>
            <person name="Amann R."/>
            <person name="Jetten M.S.M."/>
            <person name="Mascher T."/>
            <person name="Medema M.H."/>
            <person name="Devos D.P."/>
            <person name="Kaster A.-K."/>
            <person name="Ovreas L."/>
            <person name="Rohde M."/>
            <person name="Galperin M.Y."/>
            <person name="Jogler C."/>
        </authorList>
    </citation>
    <scope>NUCLEOTIDE SEQUENCE [LARGE SCALE GENOMIC DNA]</scope>
    <source>
        <strain evidence="2 3">Pla108</strain>
    </source>
</reference>
<evidence type="ECO:0000313" key="3">
    <source>
        <dbReference type="Proteomes" id="UP000317421"/>
    </source>
</evidence>
<feature type="signal peptide" evidence="1">
    <location>
        <begin position="1"/>
        <end position="22"/>
    </location>
</feature>
<dbReference type="EMBL" id="SJPR01000005">
    <property type="protein sequence ID" value="TWT95216.1"/>
    <property type="molecule type" value="Genomic_DNA"/>
</dbReference>
<dbReference type="OrthoDB" id="292826at2"/>
<comment type="caution">
    <text evidence="2">The sequence shown here is derived from an EMBL/GenBank/DDBJ whole genome shotgun (WGS) entry which is preliminary data.</text>
</comment>
<name>A0A5C6A703_9BACT</name>
<proteinExistence type="predicted"/>
<protein>
    <recommendedName>
        <fullName evidence="4">TIGR03067 domain-containing protein</fullName>
    </recommendedName>
</protein>
<feature type="chain" id="PRO_5022965989" description="TIGR03067 domain-containing protein" evidence="1">
    <location>
        <begin position="23"/>
        <end position="142"/>
    </location>
</feature>
<dbReference type="RefSeq" id="WP_146446071.1">
    <property type="nucleotide sequence ID" value="NZ_SJPR01000005.1"/>
</dbReference>
<evidence type="ECO:0000256" key="1">
    <source>
        <dbReference type="SAM" id="SignalP"/>
    </source>
</evidence>
<accession>A0A5C6A703</accession>
<organism evidence="2 3">
    <name type="scientific">Botrimarina colliarenosi</name>
    <dbReference type="NCBI Taxonomy" id="2528001"/>
    <lineage>
        <taxon>Bacteria</taxon>
        <taxon>Pseudomonadati</taxon>
        <taxon>Planctomycetota</taxon>
        <taxon>Planctomycetia</taxon>
        <taxon>Pirellulales</taxon>
        <taxon>Lacipirellulaceae</taxon>
        <taxon>Botrimarina</taxon>
    </lineage>
</organism>